<evidence type="ECO:0000256" key="16">
    <source>
        <dbReference type="ARBA" id="ARBA00023163"/>
    </source>
</evidence>
<accession>A0A2Y9EZY0</accession>
<dbReference type="PANTHER" id="PTHR11949:SF1">
    <property type="entry name" value="INTERFERON REGULATORY FACTOR 3"/>
    <property type="match status" value="1"/>
</dbReference>
<dbReference type="GO" id="GO:0007166">
    <property type="term" value="P:cell surface receptor signaling pathway"/>
    <property type="evidence" value="ECO:0007669"/>
    <property type="project" value="UniProtKB-ARBA"/>
</dbReference>
<feature type="domain" description="IRF tryptophan pentad repeat" evidence="19">
    <location>
        <begin position="37"/>
        <end position="143"/>
    </location>
</feature>
<dbReference type="GO" id="GO:0012501">
    <property type="term" value="P:programmed cell death"/>
    <property type="evidence" value="ECO:0007669"/>
    <property type="project" value="UniProtKB-ARBA"/>
</dbReference>
<keyword evidence="6" id="KW-0597">Phosphoprotein</keyword>
<proteinExistence type="predicted"/>
<evidence type="ECO:0000259" key="19">
    <source>
        <dbReference type="PROSITE" id="PS51507"/>
    </source>
</evidence>
<protein>
    <recommendedName>
        <fullName evidence="18">Interferon regulatory factor 3</fullName>
    </recommendedName>
</protein>
<evidence type="ECO:0000256" key="13">
    <source>
        <dbReference type="ARBA" id="ARBA00023125"/>
    </source>
</evidence>
<name>A0A2Y9EZY0_PHYMC</name>
<comment type="subcellular location">
    <subcellularLocation>
        <location evidence="3">Cytoplasm</location>
    </subcellularLocation>
    <subcellularLocation>
        <location evidence="2">Mitochondrion</location>
    </subcellularLocation>
    <subcellularLocation>
        <location evidence="1">Nucleus</location>
    </subcellularLocation>
</comment>
<dbReference type="InterPro" id="IPR036390">
    <property type="entry name" value="WH_DNA-bd_sf"/>
</dbReference>
<keyword evidence="12" id="KW-0051">Antiviral defense</keyword>
<dbReference type="PANTHER" id="PTHR11949">
    <property type="entry name" value="INTERFERON REGULATORY FACTOR"/>
    <property type="match status" value="1"/>
</dbReference>
<evidence type="ECO:0000256" key="9">
    <source>
        <dbReference type="ARBA" id="ARBA00022859"/>
    </source>
</evidence>
<dbReference type="CDD" id="cd00103">
    <property type="entry name" value="IRF"/>
    <property type="match status" value="1"/>
</dbReference>
<dbReference type="PROSITE" id="PS51507">
    <property type="entry name" value="IRF_2"/>
    <property type="match status" value="1"/>
</dbReference>
<keyword evidence="4" id="KW-0963">Cytoplasm</keyword>
<evidence type="ECO:0000256" key="2">
    <source>
        <dbReference type="ARBA" id="ARBA00004173"/>
    </source>
</evidence>
<evidence type="ECO:0000256" key="15">
    <source>
        <dbReference type="ARBA" id="ARBA00023159"/>
    </source>
</evidence>
<evidence type="ECO:0000256" key="4">
    <source>
        <dbReference type="ARBA" id="ARBA00022490"/>
    </source>
</evidence>
<dbReference type="Gene3D" id="2.60.200.10">
    <property type="match status" value="1"/>
</dbReference>
<evidence type="ECO:0000256" key="12">
    <source>
        <dbReference type="ARBA" id="ARBA00023118"/>
    </source>
</evidence>
<keyword evidence="11" id="KW-0805">Transcription regulation</keyword>
<dbReference type="Pfam" id="PF10401">
    <property type="entry name" value="IRF-3"/>
    <property type="match status" value="1"/>
</dbReference>
<reference evidence="21" key="1">
    <citation type="submission" date="2025-08" db="UniProtKB">
        <authorList>
            <consortium name="RefSeq"/>
        </authorList>
    </citation>
    <scope>IDENTIFICATION</scope>
    <source>
        <tissue evidence="21">Muscle</tissue>
    </source>
</reference>
<dbReference type="SMART" id="SM00348">
    <property type="entry name" value="IRF"/>
    <property type="match status" value="1"/>
</dbReference>
<keyword evidence="9" id="KW-0391">Immunity</keyword>
<keyword evidence="8" id="KW-0832">Ubl conjugation</keyword>
<dbReference type="GO" id="GO:0032481">
    <property type="term" value="P:positive regulation of type I interferon production"/>
    <property type="evidence" value="ECO:0007669"/>
    <property type="project" value="UniProtKB-ARBA"/>
</dbReference>
<dbReference type="SUPFAM" id="SSF46785">
    <property type="entry name" value="Winged helix' DNA-binding domain"/>
    <property type="match status" value="1"/>
</dbReference>
<dbReference type="GO" id="GO:0005829">
    <property type="term" value="C:cytosol"/>
    <property type="evidence" value="ECO:0007669"/>
    <property type="project" value="UniProtKB-ARBA"/>
</dbReference>
<evidence type="ECO:0000256" key="17">
    <source>
        <dbReference type="ARBA" id="ARBA00023242"/>
    </source>
</evidence>
<dbReference type="GO" id="GO:0045089">
    <property type="term" value="P:positive regulation of innate immune response"/>
    <property type="evidence" value="ECO:0007669"/>
    <property type="project" value="UniProtKB-ARBA"/>
</dbReference>
<dbReference type="Pfam" id="PF00605">
    <property type="entry name" value="IRF"/>
    <property type="match status" value="1"/>
</dbReference>
<dbReference type="GeneID" id="102986279"/>
<dbReference type="AlphaFoldDB" id="A0A2Y9EZY0"/>
<dbReference type="SMART" id="SM01243">
    <property type="entry name" value="IRF-3"/>
    <property type="match status" value="1"/>
</dbReference>
<keyword evidence="17" id="KW-0539">Nucleus</keyword>
<keyword evidence="5" id="KW-1017">Isopeptide bond</keyword>
<keyword evidence="10" id="KW-0007">Acetylation</keyword>
<dbReference type="GO" id="GO:0051607">
    <property type="term" value="P:defense response to virus"/>
    <property type="evidence" value="ECO:0007669"/>
    <property type="project" value="UniProtKB-KW"/>
</dbReference>
<keyword evidence="7" id="KW-0399">Innate immunity</keyword>
<dbReference type="GO" id="GO:0005634">
    <property type="term" value="C:nucleus"/>
    <property type="evidence" value="ECO:0007669"/>
    <property type="project" value="UniProtKB-SubCell"/>
</dbReference>
<evidence type="ECO:0000313" key="21">
    <source>
        <dbReference type="RefSeq" id="XP_007112498.1"/>
    </source>
</evidence>
<evidence type="ECO:0000313" key="20">
    <source>
        <dbReference type="Proteomes" id="UP000248484"/>
    </source>
</evidence>
<evidence type="ECO:0000256" key="8">
    <source>
        <dbReference type="ARBA" id="ARBA00022843"/>
    </source>
</evidence>
<dbReference type="InterPro" id="IPR019817">
    <property type="entry name" value="Interferon_reg_fac_CS"/>
</dbReference>
<dbReference type="OrthoDB" id="8691508at2759"/>
<keyword evidence="13" id="KW-0238">DNA-binding</keyword>
<dbReference type="InterPro" id="IPR036388">
    <property type="entry name" value="WH-like_DNA-bd_sf"/>
</dbReference>
<dbReference type="GO" id="GO:0045893">
    <property type="term" value="P:positive regulation of DNA-templated transcription"/>
    <property type="evidence" value="ECO:0007669"/>
    <property type="project" value="UniProtKB-ARBA"/>
</dbReference>
<dbReference type="GO" id="GO:0000978">
    <property type="term" value="F:RNA polymerase II cis-regulatory region sequence-specific DNA binding"/>
    <property type="evidence" value="ECO:0007669"/>
    <property type="project" value="TreeGrafter"/>
</dbReference>
<dbReference type="GO" id="GO:0042802">
    <property type="term" value="F:identical protein binding"/>
    <property type="evidence" value="ECO:0007669"/>
    <property type="project" value="UniProtKB-ARBA"/>
</dbReference>
<dbReference type="RefSeq" id="XP_007112498.1">
    <property type="nucleotide sequence ID" value="XM_007112436.4"/>
</dbReference>
<dbReference type="InParanoid" id="A0A2Y9EZY0"/>
<keyword evidence="15" id="KW-0010">Activator</keyword>
<dbReference type="FunFam" id="1.10.10.10:FF:000263">
    <property type="entry name" value="Interferon regulatory factor 3"/>
    <property type="match status" value="1"/>
</dbReference>
<evidence type="ECO:0000256" key="11">
    <source>
        <dbReference type="ARBA" id="ARBA00023015"/>
    </source>
</evidence>
<evidence type="ECO:0000256" key="18">
    <source>
        <dbReference type="ARBA" id="ARBA00067348"/>
    </source>
</evidence>
<keyword evidence="20" id="KW-1185">Reference proteome</keyword>
<dbReference type="InterPro" id="IPR017855">
    <property type="entry name" value="SMAD-like_dom_sf"/>
</dbReference>
<dbReference type="GO" id="GO:0045087">
    <property type="term" value="P:innate immune response"/>
    <property type="evidence" value="ECO:0007669"/>
    <property type="project" value="UniProtKB-KW"/>
</dbReference>
<keyword evidence="14" id="KW-0496">Mitochondrion</keyword>
<dbReference type="CTD" id="3661"/>
<dbReference type="FunFam" id="2.60.200.10:FF:000008">
    <property type="entry name" value="Interferon regulatory factor 3"/>
    <property type="match status" value="1"/>
</dbReference>
<dbReference type="Proteomes" id="UP000248484">
    <property type="component" value="Chromosome 17"/>
</dbReference>
<sequence length="466" mass="51740">MGVGGSSRRIREPRWRMGEGLLFVPQENIGLTMGTQKPRILPWLVSQLDQGQLEGVAWLDESRTRFRIPWKHGLRQDAQLEDFGIFQAWAEASGAYTPGKDKPDLPTWKRNFRSALNRKEALRLAEDHSKDPHNPHKIYEFVTSGVEDLSEPDTSLDTNGRYSTSDIQEAILEKLLSGMGLAPDGGPSGLTVAPENPPQLLLSPNLDVPAPCPKPGPPENPLKQLLVSEEEWEFEVTVFYRGCQVLQQTVFCPGGLRLVGSEAGDRTLPGQPVRLPDPAASLTDRGVTDYVQRVLSCLGGGLALWKAGQWLRAQRLGHCRVYWAVGEELLPSSGHRPDGEVPKDREGGVFNMGPFIADLIAFIEGSRRSPRYTLWFCVGQSWPQDQPWIKRLVMVKVVPMCLRALLDMARVGGASSLENTVDLHISNSHPLSLTSDQYKAYLQDLVEDMDSEVTGEACALTFRLDQ</sequence>
<evidence type="ECO:0000256" key="5">
    <source>
        <dbReference type="ARBA" id="ARBA00022499"/>
    </source>
</evidence>
<gene>
    <name evidence="21" type="primary">IRF3</name>
</gene>
<evidence type="ECO:0000256" key="6">
    <source>
        <dbReference type="ARBA" id="ARBA00022553"/>
    </source>
</evidence>
<dbReference type="GO" id="GO:0098586">
    <property type="term" value="P:cellular response to virus"/>
    <property type="evidence" value="ECO:0007669"/>
    <property type="project" value="UniProtKB-ARBA"/>
</dbReference>
<dbReference type="GO" id="GO:0000981">
    <property type="term" value="F:DNA-binding transcription factor activity, RNA polymerase II-specific"/>
    <property type="evidence" value="ECO:0007669"/>
    <property type="project" value="TreeGrafter"/>
</dbReference>
<dbReference type="FunCoup" id="A0A2Y9EZY0">
    <property type="interactions" value="1349"/>
</dbReference>
<dbReference type="InterPro" id="IPR008984">
    <property type="entry name" value="SMAD_FHA_dom_sf"/>
</dbReference>
<dbReference type="Gene3D" id="1.10.10.10">
    <property type="entry name" value="Winged helix-like DNA-binding domain superfamily/Winged helix DNA-binding domain"/>
    <property type="match status" value="1"/>
</dbReference>
<dbReference type="GO" id="GO:0005739">
    <property type="term" value="C:mitochondrion"/>
    <property type="evidence" value="ECO:0007669"/>
    <property type="project" value="UniProtKB-SubCell"/>
</dbReference>
<evidence type="ECO:0000256" key="7">
    <source>
        <dbReference type="ARBA" id="ARBA00022588"/>
    </source>
</evidence>
<dbReference type="SUPFAM" id="SSF49879">
    <property type="entry name" value="SMAD/FHA domain"/>
    <property type="match status" value="1"/>
</dbReference>
<evidence type="ECO:0000256" key="1">
    <source>
        <dbReference type="ARBA" id="ARBA00004123"/>
    </source>
</evidence>
<keyword evidence="16" id="KW-0804">Transcription</keyword>
<dbReference type="InterPro" id="IPR019471">
    <property type="entry name" value="Interferon_reg_factor-3"/>
</dbReference>
<dbReference type="PRINTS" id="PR00267">
    <property type="entry name" value="INTFRNREGFCT"/>
</dbReference>
<dbReference type="PROSITE" id="PS00601">
    <property type="entry name" value="IRF_1"/>
    <property type="match status" value="1"/>
</dbReference>
<evidence type="ECO:0000256" key="14">
    <source>
        <dbReference type="ARBA" id="ARBA00023128"/>
    </source>
</evidence>
<dbReference type="InterPro" id="IPR001346">
    <property type="entry name" value="Interferon_reg_fact_DNA-bd_dom"/>
</dbReference>
<evidence type="ECO:0000256" key="3">
    <source>
        <dbReference type="ARBA" id="ARBA00004496"/>
    </source>
</evidence>
<dbReference type="KEGG" id="pcad:102986279"/>
<evidence type="ECO:0000256" key="10">
    <source>
        <dbReference type="ARBA" id="ARBA00022990"/>
    </source>
</evidence>
<organism evidence="20 21">
    <name type="scientific">Physeter macrocephalus</name>
    <name type="common">Sperm whale</name>
    <name type="synonym">Physeter catodon</name>
    <dbReference type="NCBI Taxonomy" id="9755"/>
    <lineage>
        <taxon>Eukaryota</taxon>
        <taxon>Metazoa</taxon>
        <taxon>Chordata</taxon>
        <taxon>Craniata</taxon>
        <taxon>Vertebrata</taxon>
        <taxon>Euteleostomi</taxon>
        <taxon>Mammalia</taxon>
        <taxon>Eutheria</taxon>
        <taxon>Laurasiatheria</taxon>
        <taxon>Artiodactyla</taxon>
        <taxon>Whippomorpha</taxon>
        <taxon>Cetacea</taxon>
        <taxon>Odontoceti</taxon>
        <taxon>Physeteridae</taxon>
        <taxon>Physeter</taxon>
    </lineage>
</organism>